<dbReference type="FunFam" id="1.20.1050.10:FF:000039">
    <property type="entry name" value="Glutathione S-transferase theta-1"/>
    <property type="match status" value="1"/>
</dbReference>
<dbReference type="InterPro" id="IPR036249">
    <property type="entry name" value="Thioredoxin-like_sf"/>
</dbReference>
<evidence type="ECO:0000313" key="7">
    <source>
        <dbReference type="EMBL" id="CAG2194189.1"/>
    </source>
</evidence>
<keyword evidence="3 7" id="KW-0808">Transferase</keyword>
<dbReference type="CDD" id="cd03050">
    <property type="entry name" value="GST_N_Theta"/>
    <property type="match status" value="1"/>
</dbReference>
<dbReference type="InterPro" id="IPR010987">
    <property type="entry name" value="Glutathione-S-Trfase_C-like"/>
</dbReference>
<dbReference type="GO" id="GO:0006749">
    <property type="term" value="P:glutathione metabolic process"/>
    <property type="evidence" value="ECO:0007669"/>
    <property type="project" value="TreeGrafter"/>
</dbReference>
<feature type="domain" description="GST N-terminal" evidence="5">
    <location>
        <begin position="1"/>
        <end position="82"/>
    </location>
</feature>
<comment type="similarity">
    <text evidence="4">Belongs to the GST superfamily.</text>
</comment>
<dbReference type="Proteomes" id="UP000683360">
    <property type="component" value="Unassembled WGS sequence"/>
</dbReference>
<dbReference type="AlphaFoldDB" id="A0A8S3QBD4"/>
<dbReference type="PROSITE" id="PS50404">
    <property type="entry name" value="GST_NTER"/>
    <property type="match status" value="1"/>
</dbReference>
<accession>A0A8S3QBD4</accession>
<dbReference type="InterPro" id="IPR004045">
    <property type="entry name" value="Glutathione_S-Trfase_N"/>
</dbReference>
<dbReference type="InterPro" id="IPR040075">
    <property type="entry name" value="GST_N_Theta"/>
</dbReference>
<comment type="subcellular location">
    <subcellularLocation>
        <location evidence="1">Cytoplasm</location>
    </subcellularLocation>
</comment>
<dbReference type="InterPro" id="IPR051369">
    <property type="entry name" value="GST_Theta"/>
</dbReference>
<evidence type="ECO:0000259" key="5">
    <source>
        <dbReference type="PROSITE" id="PS50404"/>
    </source>
</evidence>
<dbReference type="SFLD" id="SFLDS00019">
    <property type="entry name" value="Glutathione_Transferase_(cytos"/>
    <property type="match status" value="1"/>
</dbReference>
<dbReference type="SUPFAM" id="SSF47616">
    <property type="entry name" value="GST C-terminal domain-like"/>
    <property type="match status" value="1"/>
</dbReference>
<dbReference type="SUPFAM" id="SSF52833">
    <property type="entry name" value="Thioredoxin-like"/>
    <property type="match status" value="1"/>
</dbReference>
<evidence type="ECO:0000259" key="6">
    <source>
        <dbReference type="PROSITE" id="PS50405"/>
    </source>
</evidence>
<reference evidence="7" key="1">
    <citation type="submission" date="2021-03" db="EMBL/GenBank/DDBJ databases">
        <authorList>
            <person name="Bekaert M."/>
        </authorList>
    </citation>
    <scope>NUCLEOTIDE SEQUENCE</scope>
</reference>
<dbReference type="InterPro" id="IPR040079">
    <property type="entry name" value="Glutathione_S-Trfase"/>
</dbReference>
<sequence length="231" mass="27433">MVLRYYYDLMSQPCRAIYIFLKINKIPFEPKPIALRKGEHHSDEYKKVNPFSLVPVLNDDGFILTESVAILKYLAEKYNAPENWYPRDDIQAQARIDEYMNWQHWNTRLKSAKLFQSLLFRRMNNKSEDSDTVDLLRAEVEKTVNYFEQVWLKDRPFLCGKEISFADILGVCELIQLSAVYEEKLYEKSPVVKSWMERVKDSLQPQFDEAHKIIYGVRKMYANMKEQPAKL</sequence>
<dbReference type="InterPro" id="IPR036282">
    <property type="entry name" value="Glutathione-S-Trfase_C_sf"/>
</dbReference>
<dbReference type="OrthoDB" id="422574at2759"/>
<feature type="domain" description="GST C-terminal" evidence="6">
    <location>
        <begin position="89"/>
        <end position="231"/>
    </location>
</feature>
<evidence type="ECO:0000313" key="8">
    <source>
        <dbReference type="Proteomes" id="UP000683360"/>
    </source>
</evidence>
<dbReference type="GO" id="GO:0004364">
    <property type="term" value="F:glutathione transferase activity"/>
    <property type="evidence" value="ECO:0007669"/>
    <property type="project" value="UniProtKB-EC"/>
</dbReference>
<dbReference type="SFLD" id="SFLDG01153">
    <property type="entry name" value="Main.4:_Theta-like"/>
    <property type="match status" value="1"/>
</dbReference>
<evidence type="ECO:0000256" key="2">
    <source>
        <dbReference type="ARBA" id="ARBA00022490"/>
    </source>
</evidence>
<dbReference type="Gene3D" id="3.40.30.10">
    <property type="entry name" value="Glutaredoxin"/>
    <property type="match status" value="1"/>
</dbReference>
<dbReference type="Gene3D" id="1.20.1050.10">
    <property type="match status" value="1"/>
</dbReference>
<dbReference type="EMBL" id="CAJPWZ010000471">
    <property type="protein sequence ID" value="CAG2194189.1"/>
    <property type="molecule type" value="Genomic_DNA"/>
</dbReference>
<dbReference type="PROSITE" id="PS50405">
    <property type="entry name" value="GST_CTER"/>
    <property type="match status" value="1"/>
</dbReference>
<comment type="caution">
    <text evidence="7">The sequence shown here is derived from an EMBL/GenBank/DDBJ whole genome shotgun (WGS) entry which is preliminary data.</text>
</comment>
<dbReference type="Pfam" id="PF02798">
    <property type="entry name" value="GST_N"/>
    <property type="match status" value="1"/>
</dbReference>
<organism evidence="7 8">
    <name type="scientific">Mytilus edulis</name>
    <name type="common">Blue mussel</name>
    <dbReference type="NCBI Taxonomy" id="6550"/>
    <lineage>
        <taxon>Eukaryota</taxon>
        <taxon>Metazoa</taxon>
        <taxon>Spiralia</taxon>
        <taxon>Lophotrochozoa</taxon>
        <taxon>Mollusca</taxon>
        <taxon>Bivalvia</taxon>
        <taxon>Autobranchia</taxon>
        <taxon>Pteriomorphia</taxon>
        <taxon>Mytilida</taxon>
        <taxon>Mytiloidea</taxon>
        <taxon>Mytilidae</taxon>
        <taxon>Mytilinae</taxon>
        <taxon>Mytilus</taxon>
    </lineage>
</organism>
<dbReference type="GO" id="GO:0005737">
    <property type="term" value="C:cytoplasm"/>
    <property type="evidence" value="ECO:0007669"/>
    <property type="project" value="UniProtKB-SubCell"/>
</dbReference>
<dbReference type="EC" id="2.5.1.18" evidence="7"/>
<dbReference type="PANTHER" id="PTHR43917:SF8">
    <property type="entry name" value="GH16740P-RELATED"/>
    <property type="match status" value="1"/>
</dbReference>
<dbReference type="Pfam" id="PF00043">
    <property type="entry name" value="GST_C"/>
    <property type="match status" value="1"/>
</dbReference>
<name>A0A8S3QBD4_MYTED</name>
<keyword evidence="2" id="KW-0963">Cytoplasm</keyword>
<dbReference type="SFLD" id="SFLDG00358">
    <property type="entry name" value="Main_(cytGST)"/>
    <property type="match status" value="1"/>
</dbReference>
<evidence type="ECO:0000256" key="4">
    <source>
        <dbReference type="RuleBase" id="RU003494"/>
    </source>
</evidence>
<dbReference type="InterPro" id="IPR004046">
    <property type="entry name" value="GST_C"/>
</dbReference>
<gene>
    <name evidence="7" type="ORF">MEDL_9263</name>
</gene>
<dbReference type="PANTHER" id="PTHR43917">
    <property type="match status" value="1"/>
</dbReference>
<proteinExistence type="inferred from homology"/>
<evidence type="ECO:0000256" key="1">
    <source>
        <dbReference type="ARBA" id="ARBA00004496"/>
    </source>
</evidence>
<protein>
    <submittedName>
        <fullName evidence="7">GST</fullName>
        <ecNumber evidence="7">2.5.1.18</ecNumber>
    </submittedName>
</protein>
<dbReference type="FunFam" id="3.40.30.10:FF:000176">
    <property type="entry name" value="Glutathione S-transferase theta-1"/>
    <property type="match status" value="1"/>
</dbReference>
<evidence type="ECO:0000256" key="3">
    <source>
        <dbReference type="ARBA" id="ARBA00022679"/>
    </source>
</evidence>
<keyword evidence="8" id="KW-1185">Reference proteome</keyword>